<evidence type="ECO:0000313" key="4">
    <source>
        <dbReference type="Proteomes" id="UP000189670"/>
    </source>
</evidence>
<name>A0A1V1NVM4_9BACT</name>
<comment type="similarity">
    <text evidence="1">Belongs to the UPF0332 family.</text>
</comment>
<dbReference type="InterPro" id="IPR052226">
    <property type="entry name" value="UPF0332_toxin"/>
</dbReference>
<dbReference type="PANTHER" id="PTHR36565">
    <property type="entry name" value="UPF0332 PROTEIN TM_1000"/>
    <property type="match status" value="1"/>
</dbReference>
<gene>
    <name evidence="3" type="ORF">OMM_12532</name>
</gene>
<dbReference type="PANTHER" id="PTHR36565:SF1">
    <property type="entry name" value="UPF0332 PROTEIN TM_1000"/>
    <property type="match status" value="1"/>
</dbReference>
<accession>A0A1V1NVM4</accession>
<comment type="caution">
    <text evidence="3">The sequence shown here is derived from an EMBL/GenBank/DDBJ whole genome shotgun (WGS) entry which is preliminary data.</text>
</comment>
<organism evidence="3 4">
    <name type="scientific">Candidatus Magnetoglobus multicellularis str. Araruama</name>
    <dbReference type="NCBI Taxonomy" id="890399"/>
    <lineage>
        <taxon>Bacteria</taxon>
        <taxon>Pseudomonadati</taxon>
        <taxon>Thermodesulfobacteriota</taxon>
        <taxon>Desulfobacteria</taxon>
        <taxon>Desulfobacterales</taxon>
        <taxon>Desulfobacteraceae</taxon>
        <taxon>Candidatus Magnetoglobus</taxon>
    </lineage>
</organism>
<reference evidence="4" key="1">
    <citation type="submission" date="2012-11" db="EMBL/GenBank/DDBJ databases">
        <authorList>
            <person name="Lucero-Rivera Y.E."/>
            <person name="Tovar-Ramirez D."/>
        </authorList>
    </citation>
    <scope>NUCLEOTIDE SEQUENCE [LARGE SCALE GENOMIC DNA]</scope>
    <source>
        <strain evidence="4">Araruama</strain>
    </source>
</reference>
<dbReference type="InterPro" id="IPR007842">
    <property type="entry name" value="HEPN_dom"/>
</dbReference>
<dbReference type="Proteomes" id="UP000189670">
    <property type="component" value="Unassembled WGS sequence"/>
</dbReference>
<dbReference type="Pfam" id="PF05168">
    <property type="entry name" value="HEPN"/>
    <property type="match status" value="1"/>
</dbReference>
<evidence type="ECO:0000313" key="3">
    <source>
        <dbReference type="EMBL" id="ETR66639.1"/>
    </source>
</evidence>
<feature type="domain" description="HEPN" evidence="2">
    <location>
        <begin position="6"/>
        <end position="120"/>
    </location>
</feature>
<dbReference type="EMBL" id="ATBP01001844">
    <property type="protein sequence ID" value="ETR66639.1"/>
    <property type="molecule type" value="Genomic_DNA"/>
</dbReference>
<evidence type="ECO:0000259" key="2">
    <source>
        <dbReference type="Pfam" id="PF05168"/>
    </source>
</evidence>
<protein>
    <submittedName>
        <fullName evidence="3">HEPN domain protein</fullName>
    </submittedName>
</protein>
<sequence>MQDYSIFLKKGHESLFVAQHAYDKECYNSCINRAYYSMFQVTIALLIKSGNGPKSKKIGHDWVQSEFSRLFIIRSKKFTHFKGLLNQTQELRNTADYSSIEINKKKAKRVLEKTEIFVEQISKEINHES</sequence>
<dbReference type="AlphaFoldDB" id="A0A1V1NVM4"/>
<evidence type="ECO:0000256" key="1">
    <source>
        <dbReference type="ARBA" id="ARBA00038248"/>
    </source>
</evidence>
<dbReference type="Gene3D" id="1.20.120.330">
    <property type="entry name" value="Nucleotidyltransferases domain 2"/>
    <property type="match status" value="1"/>
</dbReference>
<proteinExistence type="inferred from homology"/>